<gene>
    <name evidence="1" type="ORF">NO357_13535</name>
</gene>
<organism evidence="1 2">
    <name type="scientific">Marimonas arenosa</name>
    <dbReference type="NCBI Taxonomy" id="1795305"/>
    <lineage>
        <taxon>Bacteria</taxon>
        <taxon>Pseudomonadati</taxon>
        <taxon>Pseudomonadota</taxon>
        <taxon>Alphaproteobacteria</taxon>
        <taxon>Rhodobacterales</taxon>
        <taxon>Paracoccaceae</taxon>
        <taxon>Marimonas</taxon>
    </lineage>
</organism>
<proteinExistence type="predicted"/>
<reference evidence="1" key="1">
    <citation type="submission" date="2022-07" db="EMBL/GenBank/DDBJ databases">
        <authorList>
            <person name="Otstavnykh N."/>
            <person name="Isaeva M."/>
            <person name="Bystritskaya E."/>
        </authorList>
    </citation>
    <scope>NUCLEOTIDE SEQUENCE</scope>
    <source>
        <strain evidence="1">KCTC 52189</strain>
    </source>
</reference>
<dbReference type="SUPFAM" id="SSF54909">
    <property type="entry name" value="Dimeric alpha+beta barrel"/>
    <property type="match status" value="1"/>
</dbReference>
<evidence type="ECO:0000313" key="2">
    <source>
        <dbReference type="Proteomes" id="UP001226762"/>
    </source>
</evidence>
<dbReference type="AlphaFoldDB" id="A0AAE3WDI3"/>
<dbReference type="RefSeq" id="WP_306736216.1">
    <property type="nucleotide sequence ID" value="NZ_JANHAX010000004.1"/>
</dbReference>
<reference evidence="1" key="2">
    <citation type="submission" date="2023-02" db="EMBL/GenBank/DDBJ databases">
        <title>'Rhodoalgimonas zhirmunskyi' gen. nov., isolated from a red alga.</title>
        <authorList>
            <person name="Nedashkovskaya O.I."/>
            <person name="Otstavnykh N.Y."/>
            <person name="Bystritskaya E.P."/>
            <person name="Balabanova L.A."/>
            <person name="Isaeva M.P."/>
        </authorList>
    </citation>
    <scope>NUCLEOTIDE SEQUENCE</scope>
    <source>
        <strain evidence="1">KCTC 52189</strain>
    </source>
</reference>
<evidence type="ECO:0000313" key="1">
    <source>
        <dbReference type="EMBL" id="MDQ2090926.1"/>
    </source>
</evidence>
<comment type="caution">
    <text evidence="1">The sequence shown here is derived from an EMBL/GenBank/DDBJ whole genome shotgun (WGS) entry which is preliminary data.</text>
</comment>
<accession>A0AAE3WDI3</accession>
<dbReference type="Proteomes" id="UP001226762">
    <property type="component" value="Unassembled WGS sequence"/>
</dbReference>
<keyword evidence="2" id="KW-1185">Reference proteome</keyword>
<dbReference type="InterPro" id="IPR011008">
    <property type="entry name" value="Dimeric_a/b-barrel"/>
</dbReference>
<dbReference type="Gene3D" id="3.30.70.100">
    <property type="match status" value="1"/>
</dbReference>
<protein>
    <submittedName>
        <fullName evidence="1">Uncharacterized protein</fullName>
    </submittedName>
</protein>
<name>A0AAE3WDI3_9RHOB</name>
<dbReference type="EMBL" id="JANHAX010000004">
    <property type="protein sequence ID" value="MDQ2090926.1"/>
    <property type="molecule type" value="Genomic_DNA"/>
</dbReference>
<sequence>MITEIVNFDLPESMTREEAVALFEKSVPRWQANAKLVRKYYLYDGEAGIGGGVYLWPSVDDAKAAHDAAWCDMAEKLYGARPRFQYFETPLIVDNTG</sequence>